<dbReference type="EMBL" id="RCTF01000006">
    <property type="protein sequence ID" value="RLP79038.1"/>
    <property type="molecule type" value="Genomic_DNA"/>
</dbReference>
<comment type="caution">
    <text evidence="1">The sequence shown here is derived from an EMBL/GenBank/DDBJ whole genome shotgun (WGS) entry which is preliminary data.</text>
</comment>
<gene>
    <name evidence="1" type="ORF">D9R14_09340</name>
</gene>
<accession>A0A3L7AH82</accession>
<name>A0A3L7AH82_9HYPH</name>
<evidence type="ECO:0000313" key="2">
    <source>
        <dbReference type="Proteomes" id="UP000269692"/>
    </source>
</evidence>
<sequence length="78" mass="8691">MAIHIRDPKTDQAVRELARLRKEGLTDAIRRAVAEALERERGRQPLRARIAPLLARFRAAPKTGLAVDKAFFDEVSGG</sequence>
<dbReference type="Proteomes" id="UP000269692">
    <property type="component" value="Unassembled WGS sequence"/>
</dbReference>
<dbReference type="OrthoDB" id="9814421at2"/>
<reference evidence="1 2" key="1">
    <citation type="submission" date="2018-10" db="EMBL/GenBank/DDBJ databases">
        <title>Xanthobacter tagetidis genome sequencing and assembly.</title>
        <authorList>
            <person name="Maclea K.S."/>
            <person name="Goen A.E."/>
            <person name="Fatima S.A."/>
        </authorList>
    </citation>
    <scope>NUCLEOTIDE SEQUENCE [LARGE SCALE GENOMIC DNA]</scope>
    <source>
        <strain evidence="1 2">ATCC 700314</strain>
    </source>
</reference>
<dbReference type="AlphaFoldDB" id="A0A3L7AH82"/>
<dbReference type="InterPro" id="IPR011660">
    <property type="entry name" value="VapB-like"/>
</dbReference>
<evidence type="ECO:0000313" key="1">
    <source>
        <dbReference type="EMBL" id="RLP79038.1"/>
    </source>
</evidence>
<dbReference type="Pfam" id="PF07704">
    <property type="entry name" value="PSK_trans_fac"/>
    <property type="match status" value="1"/>
</dbReference>
<dbReference type="RefSeq" id="WP_121623053.1">
    <property type="nucleotide sequence ID" value="NZ_JACIIW010000002.1"/>
</dbReference>
<organism evidence="1 2">
    <name type="scientific">Xanthobacter tagetidis</name>
    <dbReference type="NCBI Taxonomy" id="60216"/>
    <lineage>
        <taxon>Bacteria</taxon>
        <taxon>Pseudomonadati</taxon>
        <taxon>Pseudomonadota</taxon>
        <taxon>Alphaproteobacteria</taxon>
        <taxon>Hyphomicrobiales</taxon>
        <taxon>Xanthobacteraceae</taxon>
        <taxon>Xanthobacter</taxon>
    </lineage>
</organism>
<protein>
    <recommendedName>
        <fullName evidence="3">Transcription factor</fullName>
    </recommendedName>
</protein>
<evidence type="ECO:0008006" key="3">
    <source>
        <dbReference type="Google" id="ProtNLM"/>
    </source>
</evidence>
<keyword evidence="2" id="KW-1185">Reference proteome</keyword>
<proteinExistence type="predicted"/>